<dbReference type="AlphaFoldDB" id="A0A2S9WQA8"/>
<reference evidence="1 2" key="1">
    <citation type="submission" date="2016-11" db="EMBL/GenBank/DDBJ databases">
        <title>Trade-off between light-utilization and light-protection in marine flavobacteria.</title>
        <authorList>
            <person name="Kumagai Y."/>
        </authorList>
    </citation>
    <scope>NUCLEOTIDE SEQUENCE [LARGE SCALE GENOMIC DNA]</scope>
    <source>
        <strain evidence="1 2">JCM 17109</strain>
    </source>
</reference>
<name>A0A2S9WQA8_9FLAO</name>
<comment type="caution">
    <text evidence="1">The sequence shown here is derived from an EMBL/GenBank/DDBJ whole genome shotgun (WGS) entry which is preliminary data.</text>
</comment>
<accession>A0A2S9WQA8</accession>
<dbReference type="EMBL" id="MQUC01000003">
    <property type="protein sequence ID" value="PRP65662.1"/>
    <property type="molecule type" value="Genomic_DNA"/>
</dbReference>
<gene>
    <name evidence="1" type="ORF">BST86_00435</name>
</gene>
<evidence type="ECO:0000313" key="2">
    <source>
        <dbReference type="Proteomes" id="UP000239532"/>
    </source>
</evidence>
<keyword evidence="2" id="KW-1185">Reference proteome</keyword>
<organism evidence="1 2">
    <name type="scientific">Nonlabens agnitus</name>
    <dbReference type="NCBI Taxonomy" id="870484"/>
    <lineage>
        <taxon>Bacteria</taxon>
        <taxon>Pseudomonadati</taxon>
        <taxon>Bacteroidota</taxon>
        <taxon>Flavobacteriia</taxon>
        <taxon>Flavobacteriales</taxon>
        <taxon>Flavobacteriaceae</taxon>
        <taxon>Nonlabens</taxon>
    </lineage>
</organism>
<protein>
    <submittedName>
        <fullName evidence="1">Uncharacterized protein</fullName>
    </submittedName>
</protein>
<dbReference type="OrthoDB" id="1446025at2"/>
<proteinExistence type="predicted"/>
<evidence type="ECO:0000313" key="1">
    <source>
        <dbReference type="EMBL" id="PRP65662.1"/>
    </source>
</evidence>
<sequence length="332" mass="38259">MKQLIILAICLVFAQAGFCRSCCGSKVYQEPSYEKDGNLHQVLPLIHQADYGFEKKVTKAEAVYYQADSTGYQPTSLKVLIFNEQGLLDKEYLRIMGDYPSETLMDYKYKGQQLDSLVKTASAANFNTNVDYDHDAAGRLVKETGTGVYTNYTKTYHYDTQNRISYIHTVNKTGFEIKTDFEYKNGELYCVTQVEGDFTTDQLKTKYVFYAGGKPLFSTMEGENRAVYHESDVNLMGIGFESDNSVAEVQKLLQQRAKDPDAFARWMRETYRQHDKLMYASESRDTRFPDWTKRYVVTNGDGRMIFRKLFYADGQEVGSTDFDLMFQMRVAR</sequence>
<dbReference type="Proteomes" id="UP000239532">
    <property type="component" value="Unassembled WGS sequence"/>
</dbReference>
<dbReference type="RefSeq" id="WP_105981559.1">
    <property type="nucleotide sequence ID" value="NZ_MQUC01000003.1"/>
</dbReference>